<keyword evidence="5" id="KW-0408">Iron</keyword>
<evidence type="ECO:0000256" key="5">
    <source>
        <dbReference type="ARBA" id="ARBA00023004"/>
    </source>
</evidence>
<dbReference type="SFLD" id="SFLDG01101">
    <property type="entry name" value="Uncharacterised_Radical_SAM_Su"/>
    <property type="match status" value="1"/>
</dbReference>
<evidence type="ECO:0000313" key="8">
    <source>
        <dbReference type="EMBL" id="MFC1800301.1"/>
    </source>
</evidence>
<dbReference type="EMBL" id="JBHPEI010000110">
    <property type="protein sequence ID" value="MFC1800301.1"/>
    <property type="molecule type" value="Genomic_DNA"/>
</dbReference>
<dbReference type="Proteomes" id="UP001594288">
    <property type="component" value="Unassembled WGS sequence"/>
</dbReference>
<keyword evidence="3" id="KW-0949">S-adenosyl-L-methionine</keyword>
<dbReference type="InterPro" id="IPR016431">
    <property type="entry name" value="Pyrv-formate_lyase-activ_prd"/>
</dbReference>
<dbReference type="InterPro" id="IPR027596">
    <property type="entry name" value="AmmeMemoSam_rS"/>
</dbReference>
<evidence type="ECO:0000256" key="4">
    <source>
        <dbReference type="ARBA" id="ARBA00022723"/>
    </source>
</evidence>
<dbReference type="SFLD" id="SFLDS00029">
    <property type="entry name" value="Radical_SAM"/>
    <property type="match status" value="1"/>
</dbReference>
<keyword evidence="2" id="KW-0004">4Fe-4S</keyword>
<evidence type="ECO:0000313" key="9">
    <source>
        <dbReference type="Proteomes" id="UP001594288"/>
    </source>
</evidence>
<evidence type="ECO:0000256" key="6">
    <source>
        <dbReference type="ARBA" id="ARBA00023014"/>
    </source>
</evidence>
<evidence type="ECO:0000256" key="2">
    <source>
        <dbReference type="ARBA" id="ARBA00022485"/>
    </source>
</evidence>
<comment type="cofactor">
    <cofactor evidence="1">
        <name>[4Fe-4S] cluster</name>
        <dbReference type="ChEBI" id="CHEBI:49883"/>
    </cofactor>
</comment>
<dbReference type="CDD" id="cd01335">
    <property type="entry name" value="Radical_SAM"/>
    <property type="match status" value="1"/>
</dbReference>
<sequence length="350" mass="39429">MPVVESMLFETLQDRGARCLICERRCVIAEGSFGFCSTRQNRKGKIYSTTYGETIISRVAPIEAKPVYHFLPGSKWFSLGGLGCNLKCAGCQNSEISHEEPCEIPEGKTTYLQPEKVVELAREQDCVGISFTFNEPTMWLEYTIKTCQLAQKAGLYTNYVTNGYMTSKALDKIGPYLDIFRVDIKGFSRDFYRKVAKIDDFEPILENTLRAKSKWNAHVEVVTNVIPGYNDGDIELGRMATWIAKRLGKRTPWHLTRFLPYGDLADVPCTPVETLDSARKIGFDVGLLYVYIGNVIGHPGTNTYCPKCGKVVIGRHHFSVIANNLTSPEEGRCKYCDQRITGIWSPPEFL</sequence>
<dbReference type="InterPro" id="IPR013785">
    <property type="entry name" value="Aldolase_TIM"/>
</dbReference>
<dbReference type="Pfam" id="PF04055">
    <property type="entry name" value="Radical_SAM"/>
    <property type="match status" value="1"/>
</dbReference>
<dbReference type="PIRSF" id="PIRSF004869">
    <property type="entry name" value="PflX_prd"/>
    <property type="match status" value="1"/>
</dbReference>
<protein>
    <submittedName>
        <fullName evidence="8">AmmeMemoRadiSam system radical SAM enzyme</fullName>
    </submittedName>
</protein>
<feature type="domain" description="Radical SAM core" evidence="7">
    <location>
        <begin position="69"/>
        <end position="284"/>
    </location>
</feature>
<dbReference type="SUPFAM" id="SSF102114">
    <property type="entry name" value="Radical SAM enzymes"/>
    <property type="match status" value="1"/>
</dbReference>
<keyword evidence="4" id="KW-0479">Metal-binding</keyword>
<keyword evidence="9" id="KW-1185">Reference proteome</keyword>
<gene>
    <name evidence="8" type="primary">amrS</name>
    <name evidence="8" type="ORF">ACFL2Z_05295</name>
</gene>
<dbReference type="InterPro" id="IPR034457">
    <property type="entry name" value="Organic_radical-activating"/>
</dbReference>
<evidence type="ECO:0000256" key="1">
    <source>
        <dbReference type="ARBA" id="ARBA00001966"/>
    </source>
</evidence>
<accession>A0ABV6YQF5</accession>
<name>A0ABV6YQF5_UNCEI</name>
<comment type="caution">
    <text evidence="8">The sequence shown here is derived from an EMBL/GenBank/DDBJ whole genome shotgun (WGS) entry which is preliminary data.</text>
</comment>
<evidence type="ECO:0000259" key="7">
    <source>
        <dbReference type="PROSITE" id="PS51918"/>
    </source>
</evidence>
<keyword evidence="6" id="KW-0411">Iron-sulfur</keyword>
<proteinExistence type="predicted"/>
<evidence type="ECO:0000256" key="3">
    <source>
        <dbReference type="ARBA" id="ARBA00022691"/>
    </source>
</evidence>
<dbReference type="PROSITE" id="PS51918">
    <property type="entry name" value="RADICAL_SAM"/>
    <property type="match status" value="1"/>
</dbReference>
<organism evidence="8 9">
    <name type="scientific">Eiseniibacteriota bacterium</name>
    <dbReference type="NCBI Taxonomy" id="2212470"/>
    <lineage>
        <taxon>Bacteria</taxon>
        <taxon>Candidatus Eiseniibacteriota</taxon>
    </lineage>
</organism>
<dbReference type="InterPro" id="IPR007197">
    <property type="entry name" value="rSAM"/>
</dbReference>
<dbReference type="InterPro" id="IPR058240">
    <property type="entry name" value="rSAM_sf"/>
</dbReference>
<dbReference type="PANTHER" id="PTHR30352">
    <property type="entry name" value="PYRUVATE FORMATE-LYASE-ACTIVATING ENZYME"/>
    <property type="match status" value="1"/>
</dbReference>
<dbReference type="NCBIfam" id="TIGR04337">
    <property type="entry name" value="AmmeMemoSam_rS"/>
    <property type="match status" value="1"/>
</dbReference>
<dbReference type="PANTHER" id="PTHR30352:SF5">
    <property type="entry name" value="PYRUVATE FORMATE-LYASE 1-ACTIVATING ENZYME"/>
    <property type="match status" value="1"/>
</dbReference>
<reference evidence="8 9" key="1">
    <citation type="submission" date="2024-09" db="EMBL/GenBank/DDBJ databases">
        <authorList>
            <person name="D'Angelo T."/>
        </authorList>
    </citation>
    <scope>NUCLEOTIDE SEQUENCE [LARGE SCALE GENOMIC DNA]</scope>
    <source>
        <strain evidence="8">SAG AM-311-F02</strain>
    </source>
</reference>
<dbReference type="Gene3D" id="3.20.20.70">
    <property type="entry name" value="Aldolase class I"/>
    <property type="match status" value="1"/>
</dbReference>